<dbReference type="STRING" id="1754191.A0A1Y1VDD3"/>
<sequence>MKIMKTLLLYALFTLKWVKLSIIITLAVPKPGGIPDSAKLNNVLRAALMEGCERFHDEVISSNDDDPNVLYVSLVSRRLDNHGINTFYSFIKNSTLYIEMPSECNWDFQESMTSLLDLAEEIFGCEKIVIFMRKNKKDLQVLIRSFVYIGFEVVNPTIYLKKDVDYFVLGYEL</sequence>
<dbReference type="Proteomes" id="UP000193719">
    <property type="component" value="Unassembled WGS sequence"/>
</dbReference>
<reference evidence="6 7" key="2">
    <citation type="submission" date="2016-08" db="EMBL/GenBank/DDBJ databases">
        <title>Pervasive Adenine N6-methylation of Active Genes in Fungi.</title>
        <authorList>
            <consortium name="DOE Joint Genome Institute"/>
            <person name="Mondo S.J."/>
            <person name="Dannebaum R.O."/>
            <person name="Kuo R.C."/>
            <person name="Labutti K."/>
            <person name="Haridas S."/>
            <person name="Kuo A."/>
            <person name="Salamov A."/>
            <person name="Ahrendt S.R."/>
            <person name="Lipzen A."/>
            <person name="Sullivan W."/>
            <person name="Andreopoulos W.B."/>
            <person name="Clum A."/>
            <person name="Lindquist E."/>
            <person name="Daum C."/>
            <person name="Ramamoorthy G.K."/>
            <person name="Gryganskyi A."/>
            <person name="Culley D."/>
            <person name="Magnuson J.K."/>
            <person name="James T.Y."/>
            <person name="O'Malley M.A."/>
            <person name="Stajich J.E."/>
            <person name="Spatafora J.W."/>
            <person name="Visel A."/>
            <person name="Grigoriev I.V."/>
        </authorList>
    </citation>
    <scope>NUCLEOTIDE SEQUENCE [LARGE SCALE GENOMIC DNA]</scope>
    <source>
        <strain evidence="7">finn</strain>
    </source>
</reference>
<gene>
    <name evidence="6" type="ORF">BCR36DRAFT_323884</name>
</gene>
<dbReference type="InterPro" id="IPR002993">
    <property type="entry name" value="ODC_AZ"/>
</dbReference>
<evidence type="ECO:0000313" key="6">
    <source>
        <dbReference type="EMBL" id="ORX52891.1"/>
    </source>
</evidence>
<dbReference type="OrthoDB" id="5959761at2759"/>
<comment type="caution">
    <text evidence="6">The sequence shown here is derived from an EMBL/GenBank/DDBJ whole genome shotgun (WGS) entry which is preliminary data.</text>
</comment>
<dbReference type="SUPFAM" id="SSF55729">
    <property type="entry name" value="Acyl-CoA N-acyltransferases (Nat)"/>
    <property type="match status" value="1"/>
</dbReference>
<evidence type="ECO:0000313" key="7">
    <source>
        <dbReference type="Proteomes" id="UP000193719"/>
    </source>
</evidence>
<dbReference type="AlphaFoldDB" id="A0A1Y1VDD3"/>
<dbReference type="InterPro" id="IPR016181">
    <property type="entry name" value="Acyl_CoA_acyltransferase"/>
</dbReference>
<evidence type="ECO:0000256" key="2">
    <source>
        <dbReference type="ARBA" id="ARBA00008796"/>
    </source>
</evidence>
<keyword evidence="7" id="KW-1185">Reference proteome</keyword>
<dbReference type="GO" id="GO:0008073">
    <property type="term" value="F:ornithine decarboxylase inhibitor activity"/>
    <property type="evidence" value="ECO:0007669"/>
    <property type="project" value="InterPro"/>
</dbReference>
<dbReference type="GO" id="GO:0075523">
    <property type="term" value="P:viral translational frameshifting"/>
    <property type="evidence" value="ECO:0007669"/>
    <property type="project" value="UniProtKB-KW"/>
</dbReference>
<evidence type="ECO:0000256" key="3">
    <source>
        <dbReference type="ARBA" id="ARBA00011486"/>
    </source>
</evidence>
<protein>
    <recommendedName>
        <fullName evidence="4">Ornithine decarboxylase antizyme</fullName>
    </recommendedName>
</protein>
<comment type="subunit">
    <text evidence="3">Interacts with ODC and thereby sterically blocks ODC homodimerization.</text>
</comment>
<dbReference type="GO" id="GO:0005737">
    <property type="term" value="C:cytoplasm"/>
    <property type="evidence" value="ECO:0007669"/>
    <property type="project" value="TreeGrafter"/>
</dbReference>
<name>A0A1Y1VDD3_9FUNG</name>
<dbReference type="PANTHER" id="PTHR10279:SF10">
    <property type="entry name" value="ORNITHINE DECARBOXYLASE ANTIZYME"/>
    <property type="match status" value="1"/>
</dbReference>
<dbReference type="EMBL" id="MCFH01000014">
    <property type="protein sequence ID" value="ORX52891.1"/>
    <property type="molecule type" value="Genomic_DNA"/>
</dbReference>
<organism evidence="6 7">
    <name type="scientific">Piromyces finnis</name>
    <dbReference type="NCBI Taxonomy" id="1754191"/>
    <lineage>
        <taxon>Eukaryota</taxon>
        <taxon>Fungi</taxon>
        <taxon>Fungi incertae sedis</taxon>
        <taxon>Chytridiomycota</taxon>
        <taxon>Chytridiomycota incertae sedis</taxon>
        <taxon>Neocallimastigomycetes</taxon>
        <taxon>Neocallimastigales</taxon>
        <taxon>Neocallimastigaceae</taxon>
        <taxon>Piromyces</taxon>
    </lineage>
</organism>
<dbReference type="Gene3D" id="3.40.630.60">
    <property type="match status" value="1"/>
</dbReference>
<dbReference type="InterPro" id="IPR038581">
    <property type="entry name" value="ODC_AZ_sf"/>
</dbReference>
<keyword evidence="5" id="KW-0688">Ribosomal frameshifting</keyword>
<comment type="similarity">
    <text evidence="2">Belongs to the ODC antizyme family.</text>
</comment>
<accession>A0A1Y1VDD3</accession>
<evidence type="ECO:0000256" key="4">
    <source>
        <dbReference type="ARBA" id="ARBA00017712"/>
    </source>
</evidence>
<dbReference type="Pfam" id="PF02100">
    <property type="entry name" value="ODC_AZ"/>
    <property type="match status" value="1"/>
</dbReference>
<dbReference type="PANTHER" id="PTHR10279">
    <property type="entry name" value="ORNITHINE DECARBOXYLASE ANTIZYME"/>
    <property type="match status" value="1"/>
</dbReference>
<proteinExistence type="inferred from homology"/>
<comment type="function">
    <text evidence="1">Ornithine decarboxylase (ODC) antizyme protein that negatively regulates ODC activity and intracellular polyamine biosynthesis in response to increased intracellular polyamine levels. Binds to ODC monomers, inhibiting the assembly of the functional ODC homodimer, and targets the monomers for ubiquitin-independent proteolytic destruction by the 26S proteasome.</text>
</comment>
<reference evidence="6 7" key="1">
    <citation type="submission" date="2016-08" db="EMBL/GenBank/DDBJ databases">
        <title>Genomes of anaerobic fungi encode conserved fungal cellulosomes for biomass hydrolysis.</title>
        <authorList>
            <consortium name="DOE Joint Genome Institute"/>
            <person name="Haitjema C.H."/>
            <person name="Gilmore S.P."/>
            <person name="Henske J.K."/>
            <person name="Solomon K.V."/>
            <person name="De Groot R."/>
            <person name="Kuo A."/>
            <person name="Mondo S.J."/>
            <person name="Salamov A.A."/>
            <person name="Labutti K."/>
            <person name="Zhao Z."/>
            <person name="Chiniquy J."/>
            <person name="Barry K."/>
            <person name="Brewer H.M."/>
            <person name="Purvine S.O."/>
            <person name="Wright A.T."/>
            <person name="Boxma B."/>
            <person name="Van Alen T."/>
            <person name="Hackstein J.H."/>
            <person name="Baker S.E."/>
            <person name="Grigoriev I.V."/>
            <person name="O'Malley M.A."/>
        </authorList>
    </citation>
    <scope>NUCLEOTIDE SEQUENCE [LARGE SCALE GENOMIC DNA]</scope>
    <source>
        <strain evidence="7">finn</strain>
    </source>
</reference>
<evidence type="ECO:0000256" key="5">
    <source>
        <dbReference type="ARBA" id="ARBA00022758"/>
    </source>
</evidence>
<dbReference type="GO" id="GO:0045732">
    <property type="term" value="P:positive regulation of protein catabolic process"/>
    <property type="evidence" value="ECO:0007669"/>
    <property type="project" value="TreeGrafter"/>
</dbReference>
<evidence type="ECO:0000256" key="1">
    <source>
        <dbReference type="ARBA" id="ARBA00002307"/>
    </source>
</evidence>
<dbReference type="GO" id="GO:0005634">
    <property type="term" value="C:nucleus"/>
    <property type="evidence" value="ECO:0007669"/>
    <property type="project" value="TreeGrafter"/>
</dbReference>